<dbReference type="GeneID" id="81357802"/>
<evidence type="ECO:0000256" key="1">
    <source>
        <dbReference type="SAM" id="Coils"/>
    </source>
</evidence>
<dbReference type="OrthoDB" id="5403707at2759"/>
<comment type="caution">
    <text evidence="3">The sequence shown here is derived from an EMBL/GenBank/DDBJ whole genome shotgun (WGS) entry which is preliminary data.</text>
</comment>
<accession>A0A9W9KAU6</accession>
<reference evidence="3" key="1">
    <citation type="submission" date="2022-11" db="EMBL/GenBank/DDBJ databases">
        <authorList>
            <person name="Petersen C."/>
        </authorList>
    </citation>
    <scope>NUCLEOTIDE SEQUENCE</scope>
    <source>
        <strain evidence="3">IBT 30761</strain>
    </source>
</reference>
<evidence type="ECO:0000313" key="3">
    <source>
        <dbReference type="EMBL" id="KAJ5099328.1"/>
    </source>
</evidence>
<dbReference type="AlphaFoldDB" id="A0A9W9KAU6"/>
<dbReference type="EMBL" id="JAPQKI010000005">
    <property type="protein sequence ID" value="KAJ5099328.1"/>
    <property type="molecule type" value="Genomic_DNA"/>
</dbReference>
<keyword evidence="4" id="KW-1185">Reference proteome</keyword>
<evidence type="ECO:0000313" key="4">
    <source>
        <dbReference type="Proteomes" id="UP001149074"/>
    </source>
</evidence>
<organism evidence="3 4">
    <name type="scientific">Penicillium argentinense</name>
    <dbReference type="NCBI Taxonomy" id="1131581"/>
    <lineage>
        <taxon>Eukaryota</taxon>
        <taxon>Fungi</taxon>
        <taxon>Dikarya</taxon>
        <taxon>Ascomycota</taxon>
        <taxon>Pezizomycotina</taxon>
        <taxon>Eurotiomycetes</taxon>
        <taxon>Eurotiomycetidae</taxon>
        <taxon>Eurotiales</taxon>
        <taxon>Aspergillaceae</taxon>
        <taxon>Penicillium</taxon>
    </lineage>
</organism>
<evidence type="ECO:0000256" key="2">
    <source>
        <dbReference type="SAM" id="SignalP"/>
    </source>
</evidence>
<feature type="chain" id="PRO_5040906342" evidence="2">
    <location>
        <begin position="21"/>
        <end position="207"/>
    </location>
</feature>
<protein>
    <submittedName>
        <fullName evidence="3">Uncharacterized protein</fullName>
    </submittedName>
</protein>
<keyword evidence="1" id="KW-0175">Coiled coil</keyword>
<dbReference type="Gene3D" id="6.10.280.220">
    <property type="match status" value="1"/>
</dbReference>
<feature type="signal peptide" evidence="2">
    <location>
        <begin position="1"/>
        <end position="20"/>
    </location>
</feature>
<proteinExistence type="predicted"/>
<feature type="coiled-coil region" evidence="1">
    <location>
        <begin position="116"/>
        <end position="181"/>
    </location>
</feature>
<dbReference type="RefSeq" id="XP_056474982.1">
    <property type="nucleotide sequence ID" value="XM_056618823.1"/>
</dbReference>
<reference evidence="3" key="2">
    <citation type="journal article" date="2023" name="IMA Fungus">
        <title>Comparative genomic study of the Penicillium genus elucidates a diverse pangenome and 15 lateral gene transfer events.</title>
        <authorList>
            <person name="Petersen C."/>
            <person name="Sorensen T."/>
            <person name="Nielsen M.R."/>
            <person name="Sondergaard T.E."/>
            <person name="Sorensen J.L."/>
            <person name="Fitzpatrick D.A."/>
            <person name="Frisvad J.C."/>
            <person name="Nielsen K.L."/>
        </authorList>
    </citation>
    <scope>NUCLEOTIDE SEQUENCE</scope>
    <source>
        <strain evidence="3">IBT 30761</strain>
    </source>
</reference>
<dbReference type="Proteomes" id="UP001149074">
    <property type="component" value="Unassembled WGS sequence"/>
</dbReference>
<gene>
    <name evidence="3" type="ORF">N7532_006329</name>
</gene>
<name>A0A9W9KAU6_9EURO</name>
<keyword evidence="2" id="KW-0732">Signal</keyword>
<sequence>MKLFLTYLPVLLAATSQARTLRTTTSTCVEGHREQILPGYWVEYKCNVALTGFKYEDVATAKDCAELGKFDKRVCTWKESTKVCIVGDKNGDEAGNPGATCMIPISSPGSGCGGSDKSCNDKLEKCEKKVEALEKKEETCKTKDEACEKKVGELEKKVEALEKKEETCKKKDEDCEKKTEALEKKVEKYGPVSVKCKFLTPQPKYVN</sequence>